<feature type="domain" description="Tf2-1-like SH3-like" evidence="1">
    <location>
        <begin position="109"/>
        <end position="170"/>
    </location>
</feature>
<dbReference type="AlphaFoldDB" id="A0A4U0W1K6"/>
<dbReference type="STRING" id="331657.A0A4U0W1K6"/>
<name>A0A4U0W1K6_9PEZI</name>
<comment type="caution">
    <text evidence="2">The sequence shown here is derived from an EMBL/GenBank/DDBJ whole genome shotgun (WGS) entry which is preliminary data.</text>
</comment>
<evidence type="ECO:0000313" key="2">
    <source>
        <dbReference type="EMBL" id="TKA56080.1"/>
    </source>
</evidence>
<protein>
    <recommendedName>
        <fullName evidence="1">Tf2-1-like SH3-like domain-containing protein</fullName>
    </recommendedName>
</protein>
<gene>
    <name evidence="2" type="ORF">B0A49_12436</name>
</gene>
<evidence type="ECO:0000313" key="3">
    <source>
        <dbReference type="Proteomes" id="UP000308768"/>
    </source>
</evidence>
<dbReference type="InterPro" id="IPR056924">
    <property type="entry name" value="SH3_Tf2-1"/>
</dbReference>
<reference evidence="2 3" key="1">
    <citation type="submission" date="2017-03" db="EMBL/GenBank/DDBJ databases">
        <title>Genomes of endolithic fungi from Antarctica.</title>
        <authorList>
            <person name="Coleine C."/>
            <person name="Masonjones S."/>
            <person name="Stajich J.E."/>
        </authorList>
    </citation>
    <scope>NUCLEOTIDE SEQUENCE [LARGE SCALE GENOMIC DNA]</scope>
    <source>
        <strain evidence="2 3">CCFEE 5187</strain>
    </source>
</reference>
<organism evidence="2 3">
    <name type="scientific">Cryomyces minteri</name>
    <dbReference type="NCBI Taxonomy" id="331657"/>
    <lineage>
        <taxon>Eukaryota</taxon>
        <taxon>Fungi</taxon>
        <taxon>Dikarya</taxon>
        <taxon>Ascomycota</taxon>
        <taxon>Pezizomycotina</taxon>
        <taxon>Dothideomycetes</taxon>
        <taxon>Dothideomycetes incertae sedis</taxon>
        <taxon>Cryomyces</taxon>
    </lineage>
</organism>
<proteinExistence type="predicted"/>
<dbReference type="OrthoDB" id="3689183at2759"/>
<dbReference type="Pfam" id="PF24626">
    <property type="entry name" value="SH3_Tf2-1"/>
    <property type="match status" value="1"/>
</dbReference>
<accession>A0A4U0W1K6</accession>
<dbReference type="EMBL" id="NAJN01002199">
    <property type="protein sequence ID" value="TKA56080.1"/>
    <property type="molecule type" value="Genomic_DNA"/>
</dbReference>
<sequence>MINLTKKGAPFQGGSITSGVHSELIRIGWMIDHPNANYGFDPRMGFEPPQPQPENVSRHRQIQHQAAEEFATRMEAIRDCLRTEMQYAQSVYEDQANSSRSPAPAYKVGDKVWLNTRNIHTERPSKKLDWKATGPHTVKAVISPYAYELDLPSSMKDLHPVFHTSLLRPATGDPLPGQVNAVPLPVVVNGEEEWDRVASKQAESSCLLGLIDSSKQAATLAQCKQAGLA</sequence>
<evidence type="ECO:0000259" key="1">
    <source>
        <dbReference type="Pfam" id="PF24626"/>
    </source>
</evidence>
<dbReference type="Proteomes" id="UP000308768">
    <property type="component" value="Unassembled WGS sequence"/>
</dbReference>
<keyword evidence="3" id="KW-1185">Reference proteome</keyword>